<feature type="domain" description="Paf1 complex subunit Cdc73 N-terminal" evidence="7">
    <location>
        <begin position="12"/>
        <end position="157"/>
    </location>
</feature>
<evidence type="ECO:0000313" key="8">
    <source>
        <dbReference type="EMBL" id="KAG2918404.1"/>
    </source>
</evidence>
<feature type="compositionally biased region" description="Basic and acidic residues" evidence="5">
    <location>
        <begin position="126"/>
        <end position="159"/>
    </location>
</feature>
<dbReference type="Pfam" id="PF16050">
    <property type="entry name" value="CDC73_N"/>
    <property type="match status" value="1"/>
</dbReference>
<dbReference type="InterPro" id="IPR038103">
    <property type="entry name" value="CDC73_C_sf"/>
</dbReference>
<evidence type="ECO:0000256" key="2">
    <source>
        <dbReference type="ARBA" id="ARBA00010427"/>
    </source>
</evidence>
<dbReference type="EMBL" id="RCML01000642">
    <property type="protein sequence ID" value="KAG2971954.1"/>
    <property type="molecule type" value="Genomic_DNA"/>
</dbReference>
<evidence type="ECO:0000259" key="7">
    <source>
        <dbReference type="Pfam" id="PF16050"/>
    </source>
</evidence>
<evidence type="ECO:0000256" key="3">
    <source>
        <dbReference type="ARBA" id="ARBA00023163"/>
    </source>
</evidence>
<evidence type="ECO:0000256" key="5">
    <source>
        <dbReference type="SAM" id="MobiDB-lite"/>
    </source>
</evidence>
<dbReference type="GO" id="GO:0006368">
    <property type="term" value="P:transcription elongation by RNA polymerase II"/>
    <property type="evidence" value="ECO:0007669"/>
    <property type="project" value="InterPro"/>
</dbReference>
<dbReference type="Gene3D" id="3.40.50.11990">
    <property type="entry name" value="RNA polymerase II accessory factor, Cdc73 C-terminal domain"/>
    <property type="match status" value="1"/>
</dbReference>
<dbReference type="InterPro" id="IPR031336">
    <property type="entry name" value="CDC73_C"/>
</dbReference>
<dbReference type="VEuPathDB" id="FungiDB:PC110_g15507"/>
<evidence type="ECO:0000256" key="1">
    <source>
        <dbReference type="ARBA" id="ARBA00004123"/>
    </source>
</evidence>
<feature type="compositionally biased region" description="Basic and acidic residues" evidence="5">
    <location>
        <begin position="167"/>
        <end position="180"/>
    </location>
</feature>
<dbReference type="GO" id="GO:0016593">
    <property type="term" value="C:Cdc73/Paf1 complex"/>
    <property type="evidence" value="ECO:0007669"/>
    <property type="project" value="InterPro"/>
</dbReference>
<dbReference type="PANTHER" id="PTHR12466:SF8">
    <property type="entry name" value="PARAFIBROMIN"/>
    <property type="match status" value="1"/>
</dbReference>
<dbReference type="Proteomes" id="UP000736787">
    <property type="component" value="Unassembled WGS sequence"/>
</dbReference>
<dbReference type="InterPro" id="IPR007852">
    <property type="entry name" value="Cdc73/Parafibromin"/>
</dbReference>
<comment type="caution">
    <text evidence="9">The sequence shown here is derived from an EMBL/GenBank/DDBJ whole genome shotgun (WGS) entry which is preliminary data.</text>
</comment>
<feature type="domain" description="Cell division control protein 73 C-terminal" evidence="6">
    <location>
        <begin position="255"/>
        <end position="401"/>
    </location>
</feature>
<evidence type="ECO:0000259" key="6">
    <source>
        <dbReference type="Pfam" id="PF05179"/>
    </source>
</evidence>
<keyword evidence="4" id="KW-0539">Nucleus</keyword>
<accession>A0A8T1FB47</accession>
<comment type="subcellular location">
    <subcellularLocation>
        <location evidence="1">Nucleus</location>
    </subcellularLocation>
</comment>
<keyword evidence="3" id="KW-0804">Transcription</keyword>
<organism evidence="9 10">
    <name type="scientific">Phytophthora cactorum</name>
    <dbReference type="NCBI Taxonomy" id="29920"/>
    <lineage>
        <taxon>Eukaryota</taxon>
        <taxon>Sar</taxon>
        <taxon>Stramenopiles</taxon>
        <taxon>Oomycota</taxon>
        <taxon>Peronosporomycetes</taxon>
        <taxon>Peronosporales</taxon>
        <taxon>Peronosporaceae</taxon>
        <taxon>Phytophthora</taxon>
    </lineage>
</organism>
<dbReference type="InterPro" id="IPR032041">
    <property type="entry name" value="Cdc73_N"/>
</dbReference>
<evidence type="ECO:0000256" key="4">
    <source>
        <dbReference type="ARBA" id="ARBA00023242"/>
    </source>
</evidence>
<evidence type="ECO:0008006" key="11">
    <source>
        <dbReference type="Google" id="ProtNLM"/>
    </source>
</evidence>
<dbReference type="Proteomes" id="UP000697107">
    <property type="component" value="Unassembled WGS sequence"/>
</dbReference>
<dbReference type="EMBL" id="RCMK01000629">
    <property type="protein sequence ID" value="KAG2918404.1"/>
    <property type="molecule type" value="Genomic_DNA"/>
</dbReference>
<evidence type="ECO:0000313" key="9">
    <source>
        <dbReference type="EMBL" id="KAG2971954.1"/>
    </source>
</evidence>
<comment type="similarity">
    <text evidence="2">Belongs to the CDC73 family.</text>
</comment>
<gene>
    <name evidence="8" type="ORF">PC117_g17084</name>
    <name evidence="9" type="ORF">PC118_g15979</name>
</gene>
<dbReference type="AlphaFoldDB" id="A0A8T1FB47"/>
<proteinExistence type="inferred from homology"/>
<evidence type="ECO:0000313" key="10">
    <source>
        <dbReference type="Proteomes" id="UP000697107"/>
    </source>
</evidence>
<dbReference type="GO" id="GO:0000993">
    <property type="term" value="F:RNA polymerase II complex binding"/>
    <property type="evidence" value="ECO:0007669"/>
    <property type="project" value="TreeGrafter"/>
</dbReference>
<name>A0A8T1FB47_9STRA</name>
<reference evidence="9" key="1">
    <citation type="submission" date="2018-10" db="EMBL/GenBank/DDBJ databases">
        <title>Effector identification in a new, highly contiguous assembly of the strawberry crown rot pathogen Phytophthora cactorum.</title>
        <authorList>
            <person name="Armitage A.D."/>
            <person name="Nellist C.F."/>
            <person name="Bates H."/>
            <person name="Vickerstaff R.J."/>
            <person name="Harrison R.J."/>
        </authorList>
    </citation>
    <scope>NUCLEOTIDE SEQUENCE</scope>
    <source>
        <strain evidence="8">4040</strain>
        <strain evidence="9">P415</strain>
    </source>
</reference>
<dbReference type="GO" id="GO:0032968">
    <property type="term" value="P:positive regulation of transcription elongation by RNA polymerase II"/>
    <property type="evidence" value="ECO:0007669"/>
    <property type="project" value="TreeGrafter"/>
</dbReference>
<protein>
    <recommendedName>
        <fullName evidence="11">Cell division control protein 73 C-terminal domain-containing protein</fullName>
    </recommendedName>
</protein>
<feature type="region of interest" description="Disordered" evidence="5">
    <location>
        <begin position="114"/>
        <end position="180"/>
    </location>
</feature>
<sequence length="461" mass="52565">MAAKEDAPLAALRALRAHLIKGKPVEVEGEDLVFRDASGSELRRLPKHSPTAYHSKKLDKSYDLLAVYTCFKHADLSFSDYVLKCREDKAAMVSTVDKKELVAFLKGDIDSSPQILDASGKPTADSGEKDRKTTTKKTRDPEDEARAAKKRRLAQEKENHRHKHGESHKTPQELKQDEQMKRITDRECVNRTRTTVLDAHKTKFDNVVKTLELVNAETKEKIEKASKASALMATTTARKEQLPLHRLVKEKILGTPIIVVPAGFSDLFTMLNAKDFLEDGVYVSNMQKKADGHRKQQSMMITHEEDGHVYTFKIVDTVNRFRDKDWRSVVGVIVSGQSWQFKGWKWKFPLEVFKKVCGVYIYNQGSQLNPEIKQWDVKVLMIHPDKRHLDKVAAKEFWRYLFAFIKHKLQEIQTITGKQQALDTRISAIYSVDTTKLGGKLMLPSHRVVENLSALGLAPEY</sequence>
<dbReference type="Pfam" id="PF05179">
    <property type="entry name" value="CDC73_C"/>
    <property type="match status" value="1"/>
</dbReference>
<dbReference type="PANTHER" id="PTHR12466">
    <property type="entry name" value="CDC73 DOMAIN PROTEIN"/>
    <property type="match status" value="1"/>
</dbReference>